<keyword evidence="4 6" id="KW-1133">Transmembrane helix</keyword>
<dbReference type="EMBL" id="LKET01000039">
    <property type="protein sequence ID" value="KPU43716.1"/>
    <property type="molecule type" value="Genomic_DNA"/>
</dbReference>
<comment type="caution">
    <text evidence="7">The sequence shown here is derived from an EMBL/GenBank/DDBJ whole genome shotgun (WGS) entry which is preliminary data.</text>
</comment>
<evidence type="ECO:0000256" key="5">
    <source>
        <dbReference type="ARBA" id="ARBA00023136"/>
    </source>
</evidence>
<feature type="transmembrane region" description="Helical" evidence="6">
    <location>
        <begin position="386"/>
        <end position="408"/>
    </location>
</feature>
<dbReference type="RefSeq" id="WP_054876143.1">
    <property type="nucleotide sequence ID" value="NZ_LKET01000039.1"/>
</dbReference>
<feature type="transmembrane region" description="Helical" evidence="6">
    <location>
        <begin position="299"/>
        <end position="321"/>
    </location>
</feature>
<feature type="transmembrane region" description="Helical" evidence="6">
    <location>
        <begin position="445"/>
        <end position="463"/>
    </location>
</feature>
<dbReference type="InterPro" id="IPR050833">
    <property type="entry name" value="Poly_Biosynth_Transport"/>
</dbReference>
<evidence type="ECO:0000313" key="8">
    <source>
        <dbReference type="Proteomes" id="UP000050326"/>
    </source>
</evidence>
<dbReference type="AlphaFoldDB" id="A0A0P8WZ29"/>
<feature type="transmembrane region" description="Helical" evidence="6">
    <location>
        <begin position="49"/>
        <end position="69"/>
    </location>
</feature>
<feature type="transmembrane region" description="Helical" evidence="6">
    <location>
        <begin position="153"/>
        <end position="173"/>
    </location>
</feature>
<dbReference type="STRING" id="36849.OXPF_31580"/>
<protein>
    <submittedName>
        <fullName evidence="7">Polysaccharide biosynthesis protein</fullName>
    </submittedName>
</protein>
<keyword evidence="8" id="KW-1185">Reference proteome</keyword>
<evidence type="ECO:0000256" key="6">
    <source>
        <dbReference type="SAM" id="Phobius"/>
    </source>
</evidence>
<feature type="transmembrane region" description="Helical" evidence="6">
    <location>
        <begin position="333"/>
        <end position="350"/>
    </location>
</feature>
<feature type="transmembrane region" description="Helical" evidence="6">
    <location>
        <begin position="185"/>
        <end position="204"/>
    </location>
</feature>
<keyword evidence="5 6" id="KW-0472">Membrane</keyword>
<comment type="subcellular location">
    <subcellularLocation>
        <location evidence="1">Cell membrane</location>
        <topology evidence="1">Multi-pass membrane protein</topology>
    </subcellularLocation>
</comment>
<dbReference type="PANTHER" id="PTHR30250">
    <property type="entry name" value="PST FAMILY PREDICTED COLANIC ACID TRANSPORTER"/>
    <property type="match status" value="1"/>
</dbReference>
<evidence type="ECO:0000256" key="2">
    <source>
        <dbReference type="ARBA" id="ARBA00022475"/>
    </source>
</evidence>
<feature type="transmembrane region" description="Helical" evidence="6">
    <location>
        <begin position="90"/>
        <end position="110"/>
    </location>
</feature>
<feature type="transmembrane region" description="Helical" evidence="6">
    <location>
        <begin position="122"/>
        <end position="141"/>
    </location>
</feature>
<sequence>MKNINIKSVLNDITVKASLGYSIGNILIKGISFLTLPVFTRILSTSDFGIYNSYIAYETILYMIIGITLHDSIRSAKYEFKNSFNEYISSITLIVILNLCVSLLIVHIYSEQLSKFTGFEKIILNILLIHSACTAILLIYNYVITLSYSYKQYLIMAFLNTGLNIGLSLLLISQECIEKKYLGRIFGASISMIVISLWILLYFYKRAKPVFNYDYWKFAIKYSIPIVPHGLSQVILSQFDRVMIQRIVGASEAGLYSFSYTLSTIYKIIINSLESTWSPWFYEQMGKKNYDNIRKRSNVYFIIFLFIIMILVFITPEITIIMSGRDFWNSKYTTIPVLLGSFFAAIYVIPVQVEYYYKKTSLIAMGTIGAAIINIILNVICINKYGYIAAAYTTLLSYFINFIFHLIMTYKIIGFMLFDLRMIALIVICLFFIGIISLFAMEKFIVRFLFLIIWSVILSMMLYKIINKDYLKGDE</sequence>
<evidence type="ECO:0000313" key="7">
    <source>
        <dbReference type="EMBL" id="KPU43716.1"/>
    </source>
</evidence>
<feature type="transmembrane region" description="Helical" evidence="6">
    <location>
        <begin position="420"/>
        <end position="439"/>
    </location>
</feature>
<organism evidence="7 8">
    <name type="scientific">Oxobacter pfennigii</name>
    <dbReference type="NCBI Taxonomy" id="36849"/>
    <lineage>
        <taxon>Bacteria</taxon>
        <taxon>Bacillati</taxon>
        <taxon>Bacillota</taxon>
        <taxon>Clostridia</taxon>
        <taxon>Eubacteriales</taxon>
        <taxon>Clostridiaceae</taxon>
        <taxon>Oxobacter</taxon>
    </lineage>
</organism>
<dbReference type="PANTHER" id="PTHR30250:SF11">
    <property type="entry name" value="O-ANTIGEN TRANSPORTER-RELATED"/>
    <property type="match status" value="1"/>
</dbReference>
<feature type="transmembrane region" description="Helical" evidence="6">
    <location>
        <begin position="362"/>
        <end position="380"/>
    </location>
</feature>
<dbReference type="InterPro" id="IPR002797">
    <property type="entry name" value="Polysacc_synth"/>
</dbReference>
<evidence type="ECO:0000256" key="4">
    <source>
        <dbReference type="ARBA" id="ARBA00022989"/>
    </source>
</evidence>
<dbReference type="Pfam" id="PF01943">
    <property type="entry name" value="Polysacc_synt"/>
    <property type="match status" value="1"/>
</dbReference>
<dbReference type="GO" id="GO:0005886">
    <property type="term" value="C:plasma membrane"/>
    <property type="evidence" value="ECO:0007669"/>
    <property type="project" value="UniProtKB-SubCell"/>
</dbReference>
<feature type="transmembrane region" description="Helical" evidence="6">
    <location>
        <begin position="21"/>
        <end position="43"/>
    </location>
</feature>
<name>A0A0P8WZ29_9CLOT</name>
<dbReference type="Proteomes" id="UP000050326">
    <property type="component" value="Unassembled WGS sequence"/>
</dbReference>
<evidence type="ECO:0000256" key="3">
    <source>
        <dbReference type="ARBA" id="ARBA00022692"/>
    </source>
</evidence>
<gene>
    <name evidence="7" type="ORF">OXPF_31580</name>
</gene>
<reference evidence="7 8" key="1">
    <citation type="submission" date="2015-09" db="EMBL/GenBank/DDBJ databases">
        <title>Genome sequence of Oxobacter pfennigii DSM 3222.</title>
        <authorList>
            <person name="Poehlein A."/>
            <person name="Bengelsdorf F.R."/>
            <person name="Schiel-Bengelsdorf B."/>
            <person name="Duerre P."/>
            <person name="Daniel R."/>
        </authorList>
    </citation>
    <scope>NUCLEOTIDE SEQUENCE [LARGE SCALE GENOMIC DNA]</scope>
    <source>
        <strain evidence="7 8">DSM 3222</strain>
    </source>
</reference>
<evidence type="ECO:0000256" key="1">
    <source>
        <dbReference type="ARBA" id="ARBA00004651"/>
    </source>
</evidence>
<keyword evidence="2" id="KW-1003">Cell membrane</keyword>
<keyword evidence="3 6" id="KW-0812">Transmembrane</keyword>
<dbReference type="OrthoDB" id="9180265at2"/>
<accession>A0A0P8WZ29</accession>
<proteinExistence type="predicted"/>
<dbReference type="PATRIC" id="fig|36849.3.peg.3345"/>